<dbReference type="Pfam" id="PF05050">
    <property type="entry name" value="Methyltransf_21"/>
    <property type="match status" value="1"/>
</dbReference>
<dbReference type="InterPro" id="IPR029063">
    <property type="entry name" value="SAM-dependent_MTases_sf"/>
</dbReference>
<evidence type="ECO:0000313" key="3">
    <source>
        <dbReference type="Proteomes" id="UP000661077"/>
    </source>
</evidence>
<dbReference type="PANTHER" id="PTHR34203">
    <property type="entry name" value="METHYLTRANSFERASE, FKBM FAMILY PROTEIN"/>
    <property type="match status" value="1"/>
</dbReference>
<sequence length="250" mass="27981">MRSITRILGAVTKPQHYVSLANSHIYGDWREFFVKRYVLGRGDYPYSCRIRTPTGPVALTLYQHEDCFTVQEIFGLECYRADDARVVVDFGANIGVSAAYFLTRRADARVYCFEPLATNIERFRRNLAAFDGRWTLTEAAVAADAGTISFHVEPTGRYSGVECQDGELRQFPCVSAEAVLSDVIDRHGTIDLLKIDIEGAEALFMRALSPRVLANIRRIYIEGQQTFALQGFQLSLTVSGVHCYSAASSR</sequence>
<dbReference type="GO" id="GO:0008168">
    <property type="term" value="F:methyltransferase activity"/>
    <property type="evidence" value="ECO:0007669"/>
    <property type="project" value="UniProtKB-KW"/>
</dbReference>
<dbReference type="Gene3D" id="3.40.50.150">
    <property type="entry name" value="Vaccinia Virus protein VP39"/>
    <property type="match status" value="1"/>
</dbReference>
<name>A0ABS1WZ21_9GAMM</name>
<dbReference type="SUPFAM" id="SSF53335">
    <property type="entry name" value="S-adenosyl-L-methionine-dependent methyltransferases"/>
    <property type="match status" value="1"/>
</dbReference>
<dbReference type="PANTHER" id="PTHR34203:SF15">
    <property type="entry name" value="SLL1173 PROTEIN"/>
    <property type="match status" value="1"/>
</dbReference>
<evidence type="ECO:0000259" key="1">
    <source>
        <dbReference type="Pfam" id="PF05050"/>
    </source>
</evidence>
<reference evidence="2 3" key="1">
    <citation type="journal article" date="2021" name="Int. J. Syst. Evol. Microbiol.">
        <title>Steroidobacter gossypii sp. nov., isolated from soil of cotton cropping field.</title>
        <authorList>
            <person name="Huang R."/>
            <person name="Yang S."/>
            <person name="Zhen C."/>
            <person name="Liu W."/>
        </authorList>
    </citation>
    <scope>NUCLEOTIDE SEQUENCE [LARGE SCALE GENOMIC DNA]</scope>
    <source>
        <strain evidence="2 3">S1-65</strain>
    </source>
</reference>
<proteinExistence type="predicted"/>
<keyword evidence="2" id="KW-0808">Transferase</keyword>
<keyword evidence="3" id="KW-1185">Reference proteome</keyword>
<organism evidence="2 3">
    <name type="scientific">Steroidobacter gossypii</name>
    <dbReference type="NCBI Taxonomy" id="2805490"/>
    <lineage>
        <taxon>Bacteria</taxon>
        <taxon>Pseudomonadati</taxon>
        <taxon>Pseudomonadota</taxon>
        <taxon>Gammaproteobacteria</taxon>
        <taxon>Steroidobacterales</taxon>
        <taxon>Steroidobacteraceae</taxon>
        <taxon>Steroidobacter</taxon>
    </lineage>
</organism>
<dbReference type="InterPro" id="IPR006342">
    <property type="entry name" value="FkbM_mtfrase"/>
</dbReference>
<dbReference type="EMBL" id="JAEVLS010000003">
    <property type="protein sequence ID" value="MBM0106167.1"/>
    <property type="molecule type" value="Genomic_DNA"/>
</dbReference>
<keyword evidence="2" id="KW-0489">Methyltransferase</keyword>
<feature type="domain" description="Methyltransferase FkbM" evidence="1">
    <location>
        <begin position="89"/>
        <end position="224"/>
    </location>
</feature>
<dbReference type="InterPro" id="IPR052514">
    <property type="entry name" value="SAM-dependent_MTase"/>
</dbReference>
<dbReference type="Proteomes" id="UP000661077">
    <property type="component" value="Unassembled WGS sequence"/>
</dbReference>
<dbReference type="RefSeq" id="WP_203168279.1">
    <property type="nucleotide sequence ID" value="NZ_JAEVLS010000003.1"/>
</dbReference>
<evidence type="ECO:0000313" key="2">
    <source>
        <dbReference type="EMBL" id="MBM0106167.1"/>
    </source>
</evidence>
<dbReference type="NCBIfam" id="TIGR01444">
    <property type="entry name" value="fkbM_fam"/>
    <property type="match status" value="1"/>
</dbReference>
<dbReference type="GO" id="GO:0032259">
    <property type="term" value="P:methylation"/>
    <property type="evidence" value="ECO:0007669"/>
    <property type="project" value="UniProtKB-KW"/>
</dbReference>
<comment type="caution">
    <text evidence="2">The sequence shown here is derived from an EMBL/GenBank/DDBJ whole genome shotgun (WGS) entry which is preliminary data.</text>
</comment>
<protein>
    <submittedName>
        <fullName evidence="2">FkbM family methyltransferase</fullName>
    </submittedName>
</protein>
<accession>A0ABS1WZ21</accession>
<gene>
    <name evidence="2" type="ORF">JM946_15640</name>
</gene>